<keyword evidence="1" id="KW-0436">Ligase</keyword>
<dbReference type="PROSITE" id="PS00867">
    <property type="entry name" value="CPSASE_2"/>
    <property type="match status" value="1"/>
</dbReference>
<proteinExistence type="predicted"/>
<dbReference type="SUPFAM" id="SSF56059">
    <property type="entry name" value="Glutathione synthetase ATP-binding domain-like"/>
    <property type="match status" value="1"/>
</dbReference>
<keyword evidence="2 4" id="KW-0547">Nucleotide-binding</keyword>
<sequence>MNIWFNRWFSTVSHYIELLRDNPDKRELTIYGSHPNPDAVYLKFCDVSEVEPHLHGAEYIEYCLSFCERNQIDVFIPRKENVLISKSLSRFHELGVKVLVCPDHELMDVFDNKEKTYKAFEQSSLIEKGLIKIPEYRIVRTVEEFQHAYEELSSKGLSLCFKPIIGEGASGFRVISKNIPTVEELLTKGINHRIPYQHAIEILKQNKEFEPLMVIEYLDGPEYSIDCLGDSSTLYVAVPRKKGDGRIRELLSNPKLLELAKEFQQEFQLPYIYNIQVKYKGDEPYLLEINPRMSGGLHSSCYSGINYPYLALKLLLEEDIYVPTPIYGLKFSHLEKDIAL</sequence>
<dbReference type="GO" id="GO:0016874">
    <property type="term" value="F:ligase activity"/>
    <property type="evidence" value="ECO:0007669"/>
    <property type="project" value="UniProtKB-KW"/>
</dbReference>
<dbReference type="GO" id="GO:0046872">
    <property type="term" value="F:metal ion binding"/>
    <property type="evidence" value="ECO:0007669"/>
    <property type="project" value="InterPro"/>
</dbReference>
<dbReference type="Gene3D" id="3.30.470.20">
    <property type="entry name" value="ATP-grasp fold, B domain"/>
    <property type="match status" value="1"/>
</dbReference>
<dbReference type="OrthoDB" id="9803907at2"/>
<dbReference type="Gene3D" id="3.40.50.20">
    <property type="match status" value="1"/>
</dbReference>
<dbReference type="Proteomes" id="UP000074108">
    <property type="component" value="Unassembled WGS sequence"/>
</dbReference>
<dbReference type="PATRIC" id="fig|1150625.3.peg.2605"/>
<dbReference type="PROSITE" id="PS50975">
    <property type="entry name" value="ATP_GRASP"/>
    <property type="match status" value="1"/>
</dbReference>
<organism evidence="6 7">
    <name type="scientific">Bacillus coahuilensis p1.1.43</name>
    <dbReference type="NCBI Taxonomy" id="1150625"/>
    <lineage>
        <taxon>Bacteria</taxon>
        <taxon>Bacillati</taxon>
        <taxon>Bacillota</taxon>
        <taxon>Bacilli</taxon>
        <taxon>Bacillales</taxon>
        <taxon>Bacillaceae</taxon>
        <taxon>Bacillus</taxon>
    </lineage>
</organism>
<accession>A0A147K620</accession>
<evidence type="ECO:0000313" key="6">
    <source>
        <dbReference type="EMBL" id="KUP05319.1"/>
    </source>
</evidence>
<evidence type="ECO:0000259" key="5">
    <source>
        <dbReference type="PROSITE" id="PS50975"/>
    </source>
</evidence>
<dbReference type="Pfam" id="PF15632">
    <property type="entry name" value="ATPgrasp_Ter"/>
    <property type="match status" value="1"/>
</dbReference>
<evidence type="ECO:0000256" key="2">
    <source>
        <dbReference type="ARBA" id="ARBA00022741"/>
    </source>
</evidence>
<dbReference type="InterPro" id="IPR052032">
    <property type="entry name" value="ATP-dep_AA_Ligase"/>
</dbReference>
<dbReference type="STRING" id="1150625.Q75_12375"/>
<name>A0A147K620_9BACI</name>
<evidence type="ECO:0000256" key="1">
    <source>
        <dbReference type="ARBA" id="ARBA00022598"/>
    </source>
</evidence>
<dbReference type="AlphaFoldDB" id="A0A147K620"/>
<feature type="domain" description="ATP-grasp" evidence="5">
    <location>
        <begin position="123"/>
        <end position="316"/>
    </location>
</feature>
<dbReference type="PANTHER" id="PTHR43585">
    <property type="entry name" value="FUMIPYRROLE BIOSYNTHESIS PROTEIN C"/>
    <property type="match status" value="1"/>
</dbReference>
<evidence type="ECO:0000256" key="3">
    <source>
        <dbReference type="ARBA" id="ARBA00022840"/>
    </source>
</evidence>
<dbReference type="InterPro" id="IPR011226">
    <property type="entry name" value="ATP-grasp_fam"/>
</dbReference>
<reference evidence="6 7" key="1">
    <citation type="journal article" date="2016" name="Front. Microbiol.">
        <title>Microevolution Analysis of Bacillus coahuilensis Unveils Differences in Phosphorus Acquisition Strategies and Their Regulation.</title>
        <authorList>
            <person name="Gomez-Lunar Z."/>
            <person name="Hernandez-Gonzalez I."/>
            <person name="Rodriguez-Torres M.D."/>
            <person name="Souza V."/>
            <person name="Olmedo-Alvarez G."/>
        </authorList>
    </citation>
    <scope>NUCLEOTIDE SEQUENCE [LARGE SCALE GENOMIC DNA]</scope>
    <source>
        <strain evidence="7">p1.1.43</strain>
    </source>
</reference>
<keyword evidence="7" id="KW-1185">Reference proteome</keyword>
<dbReference type="PANTHER" id="PTHR43585:SF2">
    <property type="entry name" value="ATP-GRASP ENZYME FSQD"/>
    <property type="match status" value="1"/>
</dbReference>
<keyword evidence="3 4" id="KW-0067">ATP-binding</keyword>
<dbReference type="InterPro" id="IPR011761">
    <property type="entry name" value="ATP-grasp"/>
</dbReference>
<evidence type="ECO:0000256" key="4">
    <source>
        <dbReference type="PROSITE-ProRule" id="PRU00409"/>
    </source>
</evidence>
<dbReference type="GO" id="GO:0005524">
    <property type="term" value="F:ATP binding"/>
    <property type="evidence" value="ECO:0007669"/>
    <property type="project" value="UniProtKB-UniRule"/>
</dbReference>
<gene>
    <name evidence="6" type="ORF">Q75_12375</name>
</gene>
<dbReference type="RefSeq" id="WP_010176057.1">
    <property type="nucleotide sequence ID" value="NZ_LDYG01000039.1"/>
</dbReference>
<comment type="caution">
    <text evidence="6">The sequence shown here is derived from an EMBL/GenBank/DDBJ whole genome shotgun (WGS) entry which is preliminary data.</text>
</comment>
<dbReference type="InterPro" id="IPR005479">
    <property type="entry name" value="CPAse_ATP-bd"/>
</dbReference>
<protein>
    <submittedName>
        <fullName evidence="6">Carbamoyl-phosphate synthase large subunit</fullName>
    </submittedName>
</protein>
<evidence type="ECO:0000313" key="7">
    <source>
        <dbReference type="Proteomes" id="UP000074108"/>
    </source>
</evidence>
<dbReference type="EMBL" id="LDYG01000039">
    <property type="protein sequence ID" value="KUP05319.1"/>
    <property type="molecule type" value="Genomic_DNA"/>
</dbReference>
<dbReference type="PIRSF" id="PIRSF029120">
    <property type="entry name" value="UCP029120"/>
    <property type="match status" value="1"/>
</dbReference>